<dbReference type="InterPro" id="IPR050327">
    <property type="entry name" value="Proton-linked_MCT"/>
</dbReference>
<feature type="transmembrane region" description="Helical" evidence="5">
    <location>
        <begin position="357"/>
        <end position="376"/>
    </location>
</feature>
<dbReference type="OrthoDB" id="9793415at2"/>
<evidence type="ECO:0000256" key="5">
    <source>
        <dbReference type="SAM" id="Phobius"/>
    </source>
</evidence>
<dbReference type="Gene3D" id="1.20.1250.20">
    <property type="entry name" value="MFS general substrate transporter like domains"/>
    <property type="match status" value="2"/>
</dbReference>
<feature type="transmembrane region" description="Helical" evidence="5">
    <location>
        <begin position="18"/>
        <end position="37"/>
    </location>
</feature>
<feature type="domain" description="Major facilitator superfamily (MFS) profile" evidence="6">
    <location>
        <begin position="229"/>
        <end position="424"/>
    </location>
</feature>
<feature type="transmembrane region" description="Helical" evidence="5">
    <location>
        <begin position="84"/>
        <end position="104"/>
    </location>
</feature>
<evidence type="ECO:0000256" key="3">
    <source>
        <dbReference type="ARBA" id="ARBA00022989"/>
    </source>
</evidence>
<keyword evidence="3 5" id="KW-1133">Transmembrane helix</keyword>
<comment type="subcellular location">
    <subcellularLocation>
        <location evidence="1">Cell membrane</location>
        <topology evidence="1">Multi-pass membrane protein</topology>
    </subcellularLocation>
</comment>
<dbReference type="EMBL" id="WAJR01000026">
    <property type="protein sequence ID" value="KAB1637961.1"/>
    <property type="molecule type" value="Genomic_DNA"/>
</dbReference>
<accession>A0A6N6NLS2</accession>
<feature type="transmembrane region" description="Helical" evidence="5">
    <location>
        <begin position="167"/>
        <end position="191"/>
    </location>
</feature>
<feature type="transmembrane region" description="Helical" evidence="5">
    <location>
        <begin position="291"/>
        <end position="315"/>
    </location>
</feature>
<evidence type="ECO:0000259" key="6">
    <source>
        <dbReference type="PROSITE" id="PS50850"/>
    </source>
</evidence>
<dbReference type="Proteomes" id="UP000468668">
    <property type="component" value="Unassembled WGS sequence"/>
</dbReference>
<feature type="transmembrane region" description="Helical" evidence="5">
    <location>
        <begin position="388"/>
        <end position="409"/>
    </location>
</feature>
<evidence type="ECO:0000313" key="8">
    <source>
        <dbReference type="Proteomes" id="UP000468668"/>
    </source>
</evidence>
<reference evidence="7 8" key="1">
    <citation type="submission" date="2019-09" db="EMBL/GenBank/DDBJ databases">
        <title>Whole genome shotgun sequencing (WGS) of Ellagibacter isourolithinifaciens DSM 104140(T) and Adlercreutzia muris DSM 29508(T).</title>
        <authorList>
            <person name="Stoll D.A."/>
            <person name="Danylec N."/>
            <person name="Huch M."/>
        </authorList>
    </citation>
    <scope>NUCLEOTIDE SEQUENCE [LARGE SCALE GENOMIC DNA]</scope>
    <source>
        <strain evidence="7 8">DSM 104140</strain>
    </source>
</reference>
<dbReference type="SUPFAM" id="SSF103473">
    <property type="entry name" value="MFS general substrate transporter"/>
    <property type="match status" value="1"/>
</dbReference>
<dbReference type="Pfam" id="PF07690">
    <property type="entry name" value="MFS_1"/>
    <property type="match status" value="1"/>
</dbReference>
<sequence>MGSPASSGSSVTVKRKRVAYLALATAGLLVLGLVYAWSIFATPIAVQYGWDKGSLQLVFNIAMICFCVAALLGSYVMKVLPLKGALAIAATMIALGFLGTAFFASKSLVGMYFSYGLLCGAGCGMGYNLVISAVNSWFPDKIGFSSGVMMMGMGLGSLLLGSAADSLIGIVGIELGFIVLAVVAFAVVIALSTVLKPAPADAASLLARSSSGPHASNDGLCDCAPLKAPLFYVYMIWAIFTIAVGITLIGGVKQGALVLGVDGAFATLVVGLCSTMNGVSRLAIGALYDKFGLLVSIFTSGLLITISAIAITFSYASSIAVVYIAASLCVGFGYGSIPVIASAFAKECYGAKDYARNFATINMAAAIGSFLSIGLISMASPDGTSSNATVWMVFAVLAVVGLADAVCFARMYRKRLNSSPCSGR</sequence>
<feature type="transmembrane region" description="Helical" evidence="5">
    <location>
        <begin position="110"/>
        <end position="130"/>
    </location>
</feature>
<feature type="transmembrane region" description="Helical" evidence="5">
    <location>
        <begin position="57"/>
        <end position="77"/>
    </location>
</feature>
<protein>
    <submittedName>
        <fullName evidence="7">OFA family MFS transporter</fullName>
    </submittedName>
</protein>
<name>A0A6N6NLS2_9ACTN</name>
<dbReference type="InterPro" id="IPR011701">
    <property type="entry name" value="MFS"/>
</dbReference>
<feature type="transmembrane region" description="Helical" evidence="5">
    <location>
        <begin position="256"/>
        <end position="279"/>
    </location>
</feature>
<dbReference type="PANTHER" id="PTHR11360:SF317">
    <property type="entry name" value="MAJOR FACILITATOR SUPERFAMILY (MFS) PROFILE DOMAIN-CONTAINING PROTEIN-RELATED"/>
    <property type="match status" value="1"/>
</dbReference>
<comment type="caution">
    <text evidence="7">The sequence shown here is derived from an EMBL/GenBank/DDBJ whole genome shotgun (WGS) entry which is preliminary data.</text>
</comment>
<keyword evidence="8" id="KW-1185">Reference proteome</keyword>
<feature type="transmembrane region" description="Helical" evidence="5">
    <location>
        <begin position="230"/>
        <end position="250"/>
    </location>
</feature>
<dbReference type="GO" id="GO:0022857">
    <property type="term" value="F:transmembrane transporter activity"/>
    <property type="evidence" value="ECO:0007669"/>
    <property type="project" value="InterPro"/>
</dbReference>
<evidence type="ECO:0000313" key="7">
    <source>
        <dbReference type="EMBL" id="KAB1637961.1"/>
    </source>
</evidence>
<evidence type="ECO:0000256" key="4">
    <source>
        <dbReference type="ARBA" id="ARBA00023136"/>
    </source>
</evidence>
<gene>
    <name evidence="7" type="ORF">F8C90_08725</name>
</gene>
<dbReference type="InterPro" id="IPR020846">
    <property type="entry name" value="MFS_dom"/>
</dbReference>
<organism evidence="7 8">
    <name type="scientific">Ellagibacter isourolithinifaciens</name>
    <dbReference type="NCBI Taxonomy" id="2137581"/>
    <lineage>
        <taxon>Bacteria</taxon>
        <taxon>Bacillati</taxon>
        <taxon>Actinomycetota</taxon>
        <taxon>Coriobacteriia</taxon>
        <taxon>Eggerthellales</taxon>
        <taxon>Eggerthellaceae</taxon>
        <taxon>Ellagibacter</taxon>
    </lineage>
</organism>
<dbReference type="PANTHER" id="PTHR11360">
    <property type="entry name" value="MONOCARBOXYLATE TRANSPORTER"/>
    <property type="match status" value="1"/>
</dbReference>
<proteinExistence type="predicted"/>
<dbReference type="GO" id="GO:0005886">
    <property type="term" value="C:plasma membrane"/>
    <property type="evidence" value="ECO:0007669"/>
    <property type="project" value="UniProtKB-SubCell"/>
</dbReference>
<feature type="transmembrane region" description="Helical" evidence="5">
    <location>
        <begin position="142"/>
        <end position="161"/>
    </location>
</feature>
<keyword evidence="2 5" id="KW-0812">Transmembrane</keyword>
<dbReference type="PROSITE" id="PS50850">
    <property type="entry name" value="MFS"/>
    <property type="match status" value="1"/>
</dbReference>
<feature type="transmembrane region" description="Helical" evidence="5">
    <location>
        <begin position="321"/>
        <end position="345"/>
    </location>
</feature>
<keyword evidence="4 5" id="KW-0472">Membrane</keyword>
<evidence type="ECO:0000256" key="2">
    <source>
        <dbReference type="ARBA" id="ARBA00022692"/>
    </source>
</evidence>
<dbReference type="InterPro" id="IPR036259">
    <property type="entry name" value="MFS_trans_sf"/>
</dbReference>
<dbReference type="AlphaFoldDB" id="A0A6N6NLS2"/>
<evidence type="ECO:0000256" key="1">
    <source>
        <dbReference type="ARBA" id="ARBA00004651"/>
    </source>
</evidence>